<comment type="caution">
    <text evidence="1">The sequence shown here is derived from an EMBL/GenBank/DDBJ whole genome shotgun (WGS) entry which is preliminary data.</text>
</comment>
<gene>
    <name evidence="1" type="ORF">HAX54_041715</name>
</gene>
<dbReference type="EMBL" id="JACEIK010000604">
    <property type="protein sequence ID" value="MCD7459712.1"/>
    <property type="molecule type" value="Genomic_DNA"/>
</dbReference>
<reference evidence="1 2" key="1">
    <citation type="journal article" date="2021" name="BMC Genomics">
        <title>Datura genome reveals duplications of psychoactive alkaloid biosynthetic genes and high mutation rate following tissue culture.</title>
        <authorList>
            <person name="Rajewski A."/>
            <person name="Carter-House D."/>
            <person name="Stajich J."/>
            <person name="Litt A."/>
        </authorList>
    </citation>
    <scope>NUCLEOTIDE SEQUENCE [LARGE SCALE GENOMIC DNA]</scope>
    <source>
        <strain evidence="1">AR-01</strain>
    </source>
</reference>
<name>A0ABS8SLI4_DATST</name>
<organism evidence="1 2">
    <name type="scientific">Datura stramonium</name>
    <name type="common">Jimsonweed</name>
    <name type="synonym">Common thornapple</name>
    <dbReference type="NCBI Taxonomy" id="4076"/>
    <lineage>
        <taxon>Eukaryota</taxon>
        <taxon>Viridiplantae</taxon>
        <taxon>Streptophyta</taxon>
        <taxon>Embryophyta</taxon>
        <taxon>Tracheophyta</taxon>
        <taxon>Spermatophyta</taxon>
        <taxon>Magnoliopsida</taxon>
        <taxon>eudicotyledons</taxon>
        <taxon>Gunneridae</taxon>
        <taxon>Pentapetalae</taxon>
        <taxon>asterids</taxon>
        <taxon>lamiids</taxon>
        <taxon>Solanales</taxon>
        <taxon>Solanaceae</taxon>
        <taxon>Solanoideae</taxon>
        <taxon>Datureae</taxon>
        <taxon>Datura</taxon>
    </lineage>
</organism>
<evidence type="ECO:0000313" key="1">
    <source>
        <dbReference type="EMBL" id="MCD7459712.1"/>
    </source>
</evidence>
<proteinExistence type="predicted"/>
<feature type="non-terminal residue" evidence="1">
    <location>
        <position position="60"/>
    </location>
</feature>
<protein>
    <submittedName>
        <fullName evidence="1">Uncharacterized protein</fullName>
    </submittedName>
</protein>
<keyword evidence="2" id="KW-1185">Reference proteome</keyword>
<dbReference type="Proteomes" id="UP000823775">
    <property type="component" value="Unassembled WGS sequence"/>
</dbReference>
<sequence>GLIKTLGIKIKGIKVEPSMVTITMIGQGGETKIRELREIEMGLRMRKMVLICCQGPDKKL</sequence>
<evidence type="ECO:0000313" key="2">
    <source>
        <dbReference type="Proteomes" id="UP000823775"/>
    </source>
</evidence>
<feature type="non-terminal residue" evidence="1">
    <location>
        <position position="1"/>
    </location>
</feature>
<accession>A0ABS8SLI4</accession>